<dbReference type="Proteomes" id="UP000762676">
    <property type="component" value="Unassembled WGS sequence"/>
</dbReference>
<name>A0AAV4F9Y9_9GAST</name>
<sequence length="119" mass="12842">MTCGEREASKSEEGGGRTCPLSVTRLRQSFRKVFFAKRSFLVRPLSDTEVGGDMAARAQWEVKGAVSGIVNGRFAGQKSLIVMRGLTGFEEETAGNHGLAVGEFPTSYIPVTVDLNKSN</sequence>
<proteinExistence type="predicted"/>
<evidence type="ECO:0000313" key="1">
    <source>
        <dbReference type="EMBL" id="GFR69826.1"/>
    </source>
</evidence>
<comment type="caution">
    <text evidence="1">The sequence shown here is derived from an EMBL/GenBank/DDBJ whole genome shotgun (WGS) entry which is preliminary data.</text>
</comment>
<reference evidence="1 2" key="1">
    <citation type="journal article" date="2021" name="Elife">
        <title>Chloroplast acquisition without the gene transfer in kleptoplastic sea slugs, Plakobranchus ocellatus.</title>
        <authorList>
            <person name="Maeda T."/>
            <person name="Takahashi S."/>
            <person name="Yoshida T."/>
            <person name="Shimamura S."/>
            <person name="Takaki Y."/>
            <person name="Nagai Y."/>
            <person name="Toyoda A."/>
            <person name="Suzuki Y."/>
            <person name="Arimoto A."/>
            <person name="Ishii H."/>
            <person name="Satoh N."/>
            <person name="Nishiyama T."/>
            <person name="Hasebe M."/>
            <person name="Maruyama T."/>
            <person name="Minagawa J."/>
            <person name="Obokata J."/>
            <person name="Shigenobu S."/>
        </authorList>
    </citation>
    <scope>NUCLEOTIDE SEQUENCE [LARGE SCALE GENOMIC DNA]</scope>
</reference>
<gene>
    <name evidence="1" type="ORF">ElyMa_005641800</name>
</gene>
<organism evidence="1 2">
    <name type="scientific">Elysia marginata</name>
    <dbReference type="NCBI Taxonomy" id="1093978"/>
    <lineage>
        <taxon>Eukaryota</taxon>
        <taxon>Metazoa</taxon>
        <taxon>Spiralia</taxon>
        <taxon>Lophotrochozoa</taxon>
        <taxon>Mollusca</taxon>
        <taxon>Gastropoda</taxon>
        <taxon>Heterobranchia</taxon>
        <taxon>Euthyneura</taxon>
        <taxon>Panpulmonata</taxon>
        <taxon>Sacoglossa</taxon>
        <taxon>Placobranchoidea</taxon>
        <taxon>Plakobranchidae</taxon>
        <taxon>Elysia</taxon>
    </lineage>
</organism>
<keyword evidence="2" id="KW-1185">Reference proteome</keyword>
<dbReference type="EMBL" id="BMAT01011277">
    <property type="protein sequence ID" value="GFR69826.1"/>
    <property type="molecule type" value="Genomic_DNA"/>
</dbReference>
<dbReference type="AlphaFoldDB" id="A0AAV4F9Y9"/>
<protein>
    <submittedName>
        <fullName evidence="1">Uncharacterized protein</fullName>
    </submittedName>
</protein>
<evidence type="ECO:0000313" key="2">
    <source>
        <dbReference type="Proteomes" id="UP000762676"/>
    </source>
</evidence>
<accession>A0AAV4F9Y9</accession>